<name>A0A834Y2I3_APHGI</name>
<dbReference type="Pfam" id="PF00856">
    <property type="entry name" value="SET"/>
    <property type="match status" value="1"/>
</dbReference>
<evidence type="ECO:0000256" key="3">
    <source>
        <dbReference type="ARBA" id="ARBA00022691"/>
    </source>
</evidence>
<evidence type="ECO:0000256" key="1">
    <source>
        <dbReference type="ARBA" id="ARBA00022603"/>
    </source>
</evidence>
<protein>
    <recommendedName>
        <fullName evidence="4">SET domain-containing protein</fullName>
    </recommendedName>
</protein>
<keyword evidence="2" id="KW-0808">Transferase</keyword>
<dbReference type="GO" id="GO:0008757">
    <property type="term" value="F:S-adenosylmethionine-dependent methyltransferase activity"/>
    <property type="evidence" value="ECO:0007669"/>
    <property type="project" value="UniProtKB-ARBA"/>
</dbReference>
<dbReference type="AlphaFoldDB" id="A0A834Y2I3"/>
<evidence type="ECO:0000313" key="6">
    <source>
        <dbReference type="Proteomes" id="UP000639338"/>
    </source>
</evidence>
<dbReference type="OrthoDB" id="5945798at2759"/>
<dbReference type="GO" id="GO:0005737">
    <property type="term" value="C:cytoplasm"/>
    <property type="evidence" value="ECO:0007669"/>
    <property type="project" value="TreeGrafter"/>
</dbReference>
<accession>A0A834Y2I3</accession>
<keyword evidence="1" id="KW-0489">Methyltransferase</keyword>
<dbReference type="Gene3D" id="2.170.270.10">
    <property type="entry name" value="SET domain"/>
    <property type="match status" value="1"/>
</dbReference>
<dbReference type="GO" id="GO:0008276">
    <property type="term" value="F:protein methyltransferase activity"/>
    <property type="evidence" value="ECO:0007669"/>
    <property type="project" value="UniProtKB-ARBA"/>
</dbReference>
<dbReference type="InterPro" id="IPR046341">
    <property type="entry name" value="SET_dom_sf"/>
</dbReference>
<dbReference type="InterPro" id="IPR001214">
    <property type="entry name" value="SET_dom"/>
</dbReference>
<dbReference type="GO" id="GO:0032259">
    <property type="term" value="P:methylation"/>
    <property type="evidence" value="ECO:0007669"/>
    <property type="project" value="UniProtKB-KW"/>
</dbReference>
<evidence type="ECO:0000256" key="2">
    <source>
        <dbReference type="ARBA" id="ARBA00022679"/>
    </source>
</evidence>
<organism evidence="5 6">
    <name type="scientific">Aphidius gifuensis</name>
    <name type="common">Parasitoid wasp</name>
    <dbReference type="NCBI Taxonomy" id="684658"/>
    <lineage>
        <taxon>Eukaryota</taxon>
        <taxon>Metazoa</taxon>
        <taxon>Ecdysozoa</taxon>
        <taxon>Arthropoda</taxon>
        <taxon>Hexapoda</taxon>
        <taxon>Insecta</taxon>
        <taxon>Pterygota</taxon>
        <taxon>Neoptera</taxon>
        <taxon>Endopterygota</taxon>
        <taxon>Hymenoptera</taxon>
        <taxon>Apocrita</taxon>
        <taxon>Ichneumonoidea</taxon>
        <taxon>Braconidae</taxon>
        <taxon>Aphidiinae</taxon>
        <taxon>Aphidius</taxon>
    </lineage>
</organism>
<keyword evidence="6" id="KW-1185">Reference proteome</keyword>
<reference evidence="5 6" key="1">
    <citation type="submission" date="2020-08" db="EMBL/GenBank/DDBJ databases">
        <title>Aphidius gifuensis genome sequencing and assembly.</title>
        <authorList>
            <person name="Du Z."/>
        </authorList>
    </citation>
    <scope>NUCLEOTIDE SEQUENCE [LARGE SCALE GENOMIC DNA]</scope>
    <source>
        <strain evidence="5">YNYX2018</strain>
        <tissue evidence="5">Adults</tissue>
    </source>
</reference>
<dbReference type="Proteomes" id="UP000639338">
    <property type="component" value="Unassembled WGS sequence"/>
</dbReference>
<dbReference type="EMBL" id="JACMRX010000001">
    <property type="protein sequence ID" value="KAF7996533.1"/>
    <property type="molecule type" value="Genomic_DNA"/>
</dbReference>
<dbReference type="PANTHER" id="PTHR46165">
    <property type="entry name" value="SET AND MYND DOMAIN-CONTAINING PROTEIN 4"/>
    <property type="match status" value="1"/>
</dbReference>
<evidence type="ECO:0000313" key="5">
    <source>
        <dbReference type="EMBL" id="KAF7996533.1"/>
    </source>
</evidence>
<comment type="caution">
    <text evidence="5">The sequence shown here is derived from an EMBL/GenBank/DDBJ whole genome shotgun (WGS) entry which is preliminary data.</text>
</comment>
<gene>
    <name evidence="5" type="ORF">HCN44_002165</name>
</gene>
<evidence type="ECO:0000259" key="4">
    <source>
        <dbReference type="Pfam" id="PF00856"/>
    </source>
</evidence>
<dbReference type="GO" id="GO:0005634">
    <property type="term" value="C:nucleus"/>
    <property type="evidence" value="ECO:0007669"/>
    <property type="project" value="TreeGrafter"/>
</dbReference>
<dbReference type="InterPro" id="IPR052097">
    <property type="entry name" value="SET-MYND_domain_protein"/>
</dbReference>
<dbReference type="GO" id="GO:0042826">
    <property type="term" value="F:histone deacetylase binding"/>
    <property type="evidence" value="ECO:0007669"/>
    <property type="project" value="TreeGrafter"/>
</dbReference>
<dbReference type="PANTHER" id="PTHR46165:SF6">
    <property type="entry name" value="SET AND MYND DOMAIN-CONTAINING PROTEIN 4-LIKE PROTEIN"/>
    <property type="match status" value="1"/>
</dbReference>
<proteinExistence type="predicted"/>
<feature type="domain" description="SET" evidence="4">
    <location>
        <begin position="85"/>
        <end position="169"/>
    </location>
</feature>
<keyword evidence="3" id="KW-0949">S-adenosyl-L-methionine</keyword>
<sequence length="301" mass="35464">MDQTNPSDQMDMEIDLSPAEWLEKIIQIEEEERAIPRYRLKNQFERYDLSCYGNKVRNNYVPFSGCHHELYCPVTYDCDDKDDDEYYDSKDGDDDFGAFRNFNIYMKSSVMILDEEYKIQTVFHGIYPPVCFFNHGCHSTLASSVQGDTLIMTTANLIKKGEQIFYNYGPHYKNEILDERQIELKEYYYFECKCLACVGKWPINFSKLSSLKKELEDQHYLDLMVKLIKVNDKFIWATDSIVKFGKRHSKVPDVSLAINDMIKLIDKSSTRYGKHSKQTLFIVNKFEKFLSNLNSPYVRLQ</sequence>
<dbReference type="GO" id="GO:0008170">
    <property type="term" value="F:N-methyltransferase activity"/>
    <property type="evidence" value="ECO:0007669"/>
    <property type="project" value="UniProtKB-ARBA"/>
</dbReference>
<dbReference type="SUPFAM" id="SSF82199">
    <property type="entry name" value="SET domain"/>
    <property type="match status" value="1"/>
</dbReference>